<dbReference type="GO" id="GO:0016020">
    <property type="term" value="C:membrane"/>
    <property type="evidence" value="ECO:0007669"/>
    <property type="project" value="TreeGrafter"/>
</dbReference>
<proteinExistence type="predicted"/>
<evidence type="ECO:0000256" key="2">
    <source>
        <dbReference type="ARBA" id="ARBA00022803"/>
    </source>
</evidence>
<dbReference type="InterPro" id="IPR011990">
    <property type="entry name" value="TPR-like_helical_dom_sf"/>
</dbReference>
<keyword evidence="4" id="KW-1185">Reference proteome</keyword>
<dbReference type="GO" id="GO:0006620">
    <property type="term" value="P:post-translational protein targeting to endoplasmic reticulum membrane"/>
    <property type="evidence" value="ECO:0007669"/>
    <property type="project" value="TreeGrafter"/>
</dbReference>
<dbReference type="InterPro" id="IPR047150">
    <property type="entry name" value="SGT"/>
</dbReference>
<dbReference type="GO" id="GO:0072380">
    <property type="term" value="C:TRC complex"/>
    <property type="evidence" value="ECO:0007669"/>
    <property type="project" value="TreeGrafter"/>
</dbReference>
<dbReference type="OrthoDB" id="2423701at2759"/>
<dbReference type="PANTHER" id="PTHR45831:SF2">
    <property type="entry name" value="LD24721P"/>
    <property type="match status" value="1"/>
</dbReference>
<reference evidence="3 4" key="1">
    <citation type="journal article" date="2016" name="Mol. Biol. Evol.">
        <title>Comparative Genomics of Early-Diverging Mushroom-Forming Fungi Provides Insights into the Origins of Lignocellulose Decay Capabilities.</title>
        <authorList>
            <person name="Nagy L.G."/>
            <person name="Riley R."/>
            <person name="Tritt A."/>
            <person name="Adam C."/>
            <person name="Daum C."/>
            <person name="Floudas D."/>
            <person name="Sun H."/>
            <person name="Yadav J.S."/>
            <person name="Pangilinan J."/>
            <person name="Larsson K.H."/>
            <person name="Matsuura K."/>
            <person name="Barry K."/>
            <person name="Labutti K."/>
            <person name="Kuo R."/>
            <person name="Ohm R.A."/>
            <person name="Bhattacharya S.S."/>
            <person name="Shirouzu T."/>
            <person name="Yoshinaga Y."/>
            <person name="Martin F.M."/>
            <person name="Grigoriev I.V."/>
            <person name="Hibbett D.S."/>
        </authorList>
    </citation>
    <scope>NUCLEOTIDE SEQUENCE [LARGE SCALE GENOMIC DNA]</scope>
    <source>
        <strain evidence="3 4">93-53</strain>
    </source>
</reference>
<gene>
    <name evidence="3" type="ORF">LAESUDRAFT_184557</name>
</gene>
<accession>A0A165E480</accession>
<evidence type="ECO:0000313" key="4">
    <source>
        <dbReference type="Proteomes" id="UP000076871"/>
    </source>
</evidence>
<dbReference type="RefSeq" id="XP_040763955.1">
    <property type="nucleotide sequence ID" value="XM_040901497.1"/>
</dbReference>
<dbReference type="STRING" id="1314785.A0A165E480"/>
<organism evidence="3 4">
    <name type="scientific">Laetiporus sulphureus 93-53</name>
    <dbReference type="NCBI Taxonomy" id="1314785"/>
    <lineage>
        <taxon>Eukaryota</taxon>
        <taxon>Fungi</taxon>
        <taxon>Dikarya</taxon>
        <taxon>Basidiomycota</taxon>
        <taxon>Agaricomycotina</taxon>
        <taxon>Agaricomycetes</taxon>
        <taxon>Polyporales</taxon>
        <taxon>Laetiporus</taxon>
    </lineage>
</organism>
<dbReference type="SUPFAM" id="SSF48452">
    <property type="entry name" value="TPR-like"/>
    <property type="match status" value="1"/>
</dbReference>
<evidence type="ECO:0000313" key="3">
    <source>
        <dbReference type="EMBL" id="KZT06215.1"/>
    </source>
</evidence>
<sequence length="86" mass="9356">MADGVKAALELKAEGNALYAKQDYLAAYKKYSDATEIDDKNAVLYANRAACSLGLKCFSDVVADAQKVFGLGTRVLHLREHSPHKP</sequence>
<dbReference type="GO" id="GO:0060090">
    <property type="term" value="F:molecular adaptor activity"/>
    <property type="evidence" value="ECO:0007669"/>
    <property type="project" value="TreeGrafter"/>
</dbReference>
<dbReference type="PANTHER" id="PTHR45831">
    <property type="entry name" value="LD24721P"/>
    <property type="match status" value="1"/>
</dbReference>
<keyword evidence="2" id="KW-0802">TPR repeat</keyword>
<dbReference type="Gene3D" id="1.25.40.10">
    <property type="entry name" value="Tetratricopeptide repeat domain"/>
    <property type="match status" value="1"/>
</dbReference>
<name>A0A165E480_9APHY</name>
<dbReference type="GeneID" id="63818529"/>
<dbReference type="InParanoid" id="A0A165E480"/>
<protein>
    <recommendedName>
        <fullName evidence="5">TPR-like protein</fullName>
    </recommendedName>
</protein>
<evidence type="ECO:0008006" key="5">
    <source>
        <dbReference type="Google" id="ProtNLM"/>
    </source>
</evidence>
<evidence type="ECO:0000256" key="1">
    <source>
        <dbReference type="ARBA" id="ARBA00022737"/>
    </source>
</evidence>
<keyword evidence="1" id="KW-0677">Repeat</keyword>
<dbReference type="AlphaFoldDB" id="A0A165E480"/>
<dbReference type="EMBL" id="KV427625">
    <property type="protein sequence ID" value="KZT06215.1"/>
    <property type="molecule type" value="Genomic_DNA"/>
</dbReference>
<dbReference type="Proteomes" id="UP000076871">
    <property type="component" value="Unassembled WGS sequence"/>
</dbReference>